<dbReference type="SUPFAM" id="SSF161093">
    <property type="entry name" value="MgtE membrane domain-like"/>
    <property type="match status" value="1"/>
</dbReference>
<evidence type="ECO:0000256" key="5">
    <source>
        <dbReference type="ARBA" id="ARBA00022842"/>
    </source>
</evidence>
<keyword evidence="5" id="KW-0460">Magnesium</keyword>
<evidence type="ECO:0000313" key="10">
    <source>
        <dbReference type="Proteomes" id="UP000030680"/>
    </source>
</evidence>
<feature type="domain" description="SLC41A/MgtE integral membrane" evidence="8">
    <location>
        <begin position="237"/>
        <end position="290"/>
    </location>
</feature>
<evidence type="ECO:0000259" key="8">
    <source>
        <dbReference type="Pfam" id="PF01769"/>
    </source>
</evidence>
<keyword evidence="3" id="KW-0813">Transport</keyword>
<comment type="similarity">
    <text evidence="2">Belongs to the SLC41A transporter family.</text>
</comment>
<reference evidence="10" key="1">
    <citation type="journal article" date="2013" name="Science">
        <title>Gene transfer from bacteria and archaea facilitated evolution of an extremophilic eukaryote.</title>
        <authorList>
            <person name="Schonknecht G."/>
            <person name="Chen W.H."/>
            <person name="Ternes C.M."/>
            <person name="Barbier G.G."/>
            <person name="Shrestha R.P."/>
            <person name="Stanke M."/>
            <person name="Brautigam A."/>
            <person name="Baker B.J."/>
            <person name="Banfield J.F."/>
            <person name="Garavito R.M."/>
            <person name="Carr K."/>
            <person name="Wilkerson C."/>
            <person name="Rensing S.A."/>
            <person name="Gagneul D."/>
            <person name="Dickenson N.E."/>
            <person name="Oesterhelt C."/>
            <person name="Lercher M.J."/>
            <person name="Weber A.P."/>
        </authorList>
    </citation>
    <scope>NUCLEOTIDE SEQUENCE [LARGE SCALE GENOMIC DNA]</scope>
    <source>
        <strain evidence="10">074W</strain>
    </source>
</reference>
<dbReference type="GO" id="GO:0008324">
    <property type="term" value="F:monoatomic cation transmembrane transporter activity"/>
    <property type="evidence" value="ECO:0007669"/>
    <property type="project" value="InterPro"/>
</dbReference>
<dbReference type="InterPro" id="IPR006667">
    <property type="entry name" value="SLC41_membr_dom"/>
</dbReference>
<keyword evidence="10" id="KW-1185">Reference proteome</keyword>
<keyword evidence="4" id="KW-0812">Transmembrane</keyword>
<sequence>MSRAENKNNDQINAFASAKDEFLTEIDINIVSMKEEESPSTRRPEVTFMDCFEFLNQQKNNGREHFVNENGSGLEIPDRLFVSDVVSPKLLGYLTVQDLFSSPVDIKIISLLRNCDVVFRTSTSLETALKTYIRVADGEGTFIGVAGLLDVNRRAEACFESHIARNNCLKTINGVQYIFEELIEKRLAITLFPTMLLGTGGDAGSQSSAIRGLATVKYNIGAHSALLHSRVIFTVHSSKDALKVSVALFVVWAVAARAQVPLLLEYCGADPAQCASPVLATATDIVGVFVI</sequence>
<organism evidence="9 10">
    <name type="scientific">Galdieria sulphuraria</name>
    <name type="common">Red alga</name>
    <dbReference type="NCBI Taxonomy" id="130081"/>
    <lineage>
        <taxon>Eukaryota</taxon>
        <taxon>Rhodophyta</taxon>
        <taxon>Bangiophyceae</taxon>
        <taxon>Galdieriales</taxon>
        <taxon>Galdieriaceae</taxon>
        <taxon>Galdieria</taxon>
    </lineage>
</organism>
<comment type="subcellular location">
    <subcellularLocation>
        <location evidence="1">Membrane</location>
        <topology evidence="1">Multi-pass membrane protein</topology>
    </subcellularLocation>
</comment>
<keyword evidence="7" id="KW-0472">Membrane</keyword>
<name>M2W117_GALSU</name>
<dbReference type="KEGG" id="gsl:Gasu_33230"/>
<evidence type="ECO:0000256" key="4">
    <source>
        <dbReference type="ARBA" id="ARBA00022692"/>
    </source>
</evidence>
<dbReference type="PANTHER" id="PTHR41394:SF5">
    <property type="entry name" value="SLC41A_MGTE INTEGRAL MEMBRANE DOMAIN-CONTAINING PROTEIN"/>
    <property type="match status" value="1"/>
</dbReference>
<gene>
    <name evidence="9" type="ORF">Gasu_33230</name>
</gene>
<dbReference type="OrthoDB" id="48232at2759"/>
<dbReference type="AlphaFoldDB" id="M2W117"/>
<evidence type="ECO:0000256" key="3">
    <source>
        <dbReference type="ARBA" id="ARBA00022448"/>
    </source>
</evidence>
<evidence type="ECO:0000256" key="7">
    <source>
        <dbReference type="ARBA" id="ARBA00023136"/>
    </source>
</evidence>
<evidence type="ECO:0000256" key="6">
    <source>
        <dbReference type="ARBA" id="ARBA00022989"/>
    </source>
</evidence>
<dbReference type="PANTHER" id="PTHR41394">
    <property type="entry name" value="MAGNESIUM TRANSPORTER MGTE"/>
    <property type="match status" value="1"/>
</dbReference>
<protein>
    <submittedName>
        <fullName evidence="9">Magnesium transporter, MgtE family isoform 2</fullName>
    </submittedName>
</protein>
<dbReference type="Pfam" id="PF01769">
    <property type="entry name" value="MgtE"/>
    <property type="match status" value="1"/>
</dbReference>
<dbReference type="GO" id="GO:0016020">
    <property type="term" value="C:membrane"/>
    <property type="evidence" value="ECO:0007669"/>
    <property type="project" value="UniProtKB-SubCell"/>
</dbReference>
<dbReference type="RefSeq" id="XP_005705836.1">
    <property type="nucleotide sequence ID" value="XM_005705779.1"/>
</dbReference>
<dbReference type="EMBL" id="KB454510">
    <property type="protein sequence ID" value="EME29316.1"/>
    <property type="molecule type" value="Genomic_DNA"/>
</dbReference>
<evidence type="ECO:0000313" key="9">
    <source>
        <dbReference type="EMBL" id="EME29316.1"/>
    </source>
</evidence>
<keyword evidence="6" id="KW-1133">Transmembrane helix</keyword>
<dbReference type="GeneID" id="17088123"/>
<dbReference type="STRING" id="130081.M2W117"/>
<evidence type="ECO:0000256" key="2">
    <source>
        <dbReference type="ARBA" id="ARBA00009749"/>
    </source>
</evidence>
<dbReference type="Proteomes" id="UP000030680">
    <property type="component" value="Unassembled WGS sequence"/>
</dbReference>
<evidence type="ECO:0000256" key="1">
    <source>
        <dbReference type="ARBA" id="ARBA00004141"/>
    </source>
</evidence>
<accession>M2W117</accession>
<dbReference type="Gramene" id="EME29316">
    <property type="protein sequence ID" value="EME29316"/>
    <property type="gene ID" value="Gasu_33230"/>
</dbReference>
<proteinExistence type="inferred from homology"/>
<dbReference type="InterPro" id="IPR036739">
    <property type="entry name" value="SLC41_membr_dom_sf"/>
</dbReference>
<dbReference type="Gene3D" id="1.10.357.20">
    <property type="entry name" value="SLC41 divalent cation transporters, integral membrane domain"/>
    <property type="match status" value="1"/>
</dbReference>